<keyword evidence="11" id="KW-0378">Hydrolase</keyword>
<dbReference type="InterPro" id="IPR007484">
    <property type="entry name" value="Peptidase_M28"/>
</dbReference>
<keyword evidence="10" id="KW-0732">Signal</keyword>
<feature type="domain" description="Peptidase M28" evidence="22">
    <location>
        <begin position="290"/>
        <end position="483"/>
    </location>
</feature>
<evidence type="ECO:0000256" key="8">
    <source>
        <dbReference type="ARBA" id="ARBA00022670"/>
    </source>
</evidence>
<dbReference type="GO" id="GO:0005794">
    <property type="term" value="C:Golgi apparatus"/>
    <property type="evidence" value="ECO:0007669"/>
    <property type="project" value="UniProtKB-SubCell"/>
</dbReference>
<dbReference type="Gene3D" id="3.50.30.30">
    <property type="match status" value="1"/>
</dbReference>
<keyword evidence="16" id="KW-0865">Zymogen</keyword>
<keyword evidence="7" id="KW-0121">Carboxypeptidase</keyword>
<dbReference type="SUPFAM" id="SSF53187">
    <property type="entry name" value="Zn-dependent exopeptidases"/>
    <property type="match status" value="1"/>
</dbReference>
<dbReference type="Pfam" id="PF04389">
    <property type="entry name" value="Peptidase_M28"/>
    <property type="match status" value="1"/>
</dbReference>
<comment type="subcellular location">
    <subcellularLocation>
        <location evidence="1">Endoplasmic reticulum</location>
    </subcellularLocation>
    <subcellularLocation>
        <location evidence="3">Golgi apparatus</location>
    </subcellularLocation>
    <subcellularLocation>
        <location evidence="2">Lysosome</location>
    </subcellularLocation>
    <subcellularLocation>
        <location evidence="4">Secreted</location>
    </subcellularLocation>
</comment>
<feature type="region of interest" description="Disordered" evidence="21">
    <location>
        <begin position="502"/>
        <end position="530"/>
    </location>
</feature>
<keyword evidence="18" id="KW-0458">Lysosome</keyword>
<dbReference type="GO" id="GO:0070573">
    <property type="term" value="F:metallodipeptidase activity"/>
    <property type="evidence" value="ECO:0007669"/>
    <property type="project" value="InterPro"/>
</dbReference>
<dbReference type="GO" id="GO:0005764">
    <property type="term" value="C:lysosome"/>
    <property type="evidence" value="ECO:0007669"/>
    <property type="project" value="UniProtKB-SubCell"/>
</dbReference>
<dbReference type="GO" id="GO:0005576">
    <property type="term" value="C:extracellular region"/>
    <property type="evidence" value="ECO:0007669"/>
    <property type="project" value="UniProtKB-SubCell"/>
</dbReference>
<feature type="compositionally biased region" description="Basic and acidic residues" evidence="21">
    <location>
        <begin position="521"/>
        <end position="530"/>
    </location>
</feature>
<sequence length="530" mass="59074">MTRYLFAFSTLAATLVSAVPVVSQTFPTNDPVLRQMWTEGIEKSQTEVLAQVLFDEIGPRLTGSPGHEKGNEWLVSTYNSWDITAENQEYGTWMRWRRGRVHVDLVEPRVRTLEVMNLAWSPGTGGQPIRGEVVVMPNVSNVTEFEAWLPNVRGKFVAIAFPQPTCRPDADWERWATEESLVEMRDARTTAEQAWRDQMNRVGLEILGRGSETAITQRFERAGATGVIASRWSRGWGAHQMFASGTERMLALTAGCEDYGLLHRLATNGQHPVIEVLSDAEFLGEGPVSNVIARLPGTEFPDEYVVLSAHFDSWDAASGATDNGTGTLTMLEAMRILRATYPNPKRTILVGHWGGEEQGLNGSRAFVEDHPEVVQNLQALFNQDNGTGRIVNVSNQGLIGASGYLARWFSGLPTEFSENVAFNFPGTPGGGGSDYASFVCYGAPAFSLRSLNWSYSPYTWHTNRDTFDKVIFADLQRNATLYAMLAYMASEEEMRLPRDRRTEFPVNPATGEAGSWPECQPARREWSERR</sequence>
<proteinExistence type="predicted"/>
<keyword evidence="17" id="KW-0325">Glycoprotein</keyword>
<evidence type="ECO:0000313" key="23">
    <source>
        <dbReference type="EMBL" id="SVA73266.1"/>
    </source>
</evidence>
<protein>
    <recommendedName>
        <fullName evidence="5">Carboxypeptidase Q</fullName>
    </recommendedName>
    <alternativeName>
        <fullName evidence="20">Plasma glutamate carboxypeptidase</fullName>
    </alternativeName>
</protein>
<keyword evidence="14" id="KW-0333">Golgi apparatus</keyword>
<evidence type="ECO:0000256" key="10">
    <source>
        <dbReference type="ARBA" id="ARBA00022729"/>
    </source>
</evidence>
<dbReference type="GO" id="GO:0005783">
    <property type="term" value="C:endoplasmic reticulum"/>
    <property type="evidence" value="ECO:0007669"/>
    <property type="project" value="UniProtKB-SubCell"/>
</dbReference>
<evidence type="ECO:0000256" key="4">
    <source>
        <dbReference type="ARBA" id="ARBA00004613"/>
    </source>
</evidence>
<dbReference type="PANTHER" id="PTHR12053:SF3">
    <property type="entry name" value="CARBOXYPEPTIDASE Q"/>
    <property type="match status" value="1"/>
</dbReference>
<organism evidence="23">
    <name type="scientific">marine metagenome</name>
    <dbReference type="NCBI Taxonomy" id="408172"/>
    <lineage>
        <taxon>unclassified sequences</taxon>
        <taxon>metagenomes</taxon>
        <taxon>ecological metagenomes</taxon>
    </lineage>
</organism>
<accession>A0A381Y841</accession>
<evidence type="ECO:0000256" key="17">
    <source>
        <dbReference type="ARBA" id="ARBA00023180"/>
    </source>
</evidence>
<evidence type="ECO:0000256" key="6">
    <source>
        <dbReference type="ARBA" id="ARBA00022525"/>
    </source>
</evidence>
<evidence type="ECO:0000256" key="12">
    <source>
        <dbReference type="ARBA" id="ARBA00022824"/>
    </source>
</evidence>
<evidence type="ECO:0000256" key="1">
    <source>
        <dbReference type="ARBA" id="ARBA00004240"/>
    </source>
</evidence>
<evidence type="ECO:0000256" key="21">
    <source>
        <dbReference type="SAM" id="MobiDB-lite"/>
    </source>
</evidence>
<keyword evidence="8" id="KW-0645">Protease</keyword>
<keyword evidence="12" id="KW-0256">Endoplasmic reticulum</keyword>
<dbReference type="EMBL" id="UINC01017621">
    <property type="protein sequence ID" value="SVA73266.1"/>
    <property type="molecule type" value="Genomic_DNA"/>
</dbReference>
<keyword evidence="13" id="KW-0862">Zinc</keyword>
<keyword evidence="9" id="KW-0479">Metal-binding</keyword>
<evidence type="ECO:0000256" key="3">
    <source>
        <dbReference type="ARBA" id="ARBA00004555"/>
    </source>
</evidence>
<evidence type="ECO:0000256" key="20">
    <source>
        <dbReference type="ARBA" id="ARBA00033328"/>
    </source>
</evidence>
<evidence type="ECO:0000256" key="5">
    <source>
        <dbReference type="ARBA" id="ARBA00014116"/>
    </source>
</evidence>
<dbReference type="GO" id="GO:0006508">
    <property type="term" value="P:proteolysis"/>
    <property type="evidence" value="ECO:0007669"/>
    <property type="project" value="UniProtKB-KW"/>
</dbReference>
<keyword evidence="15" id="KW-0482">Metalloprotease</keyword>
<evidence type="ECO:0000256" key="11">
    <source>
        <dbReference type="ARBA" id="ARBA00022801"/>
    </source>
</evidence>
<evidence type="ECO:0000256" key="15">
    <source>
        <dbReference type="ARBA" id="ARBA00023049"/>
    </source>
</evidence>
<dbReference type="GO" id="GO:0004180">
    <property type="term" value="F:carboxypeptidase activity"/>
    <property type="evidence" value="ECO:0007669"/>
    <property type="project" value="UniProtKB-KW"/>
</dbReference>
<evidence type="ECO:0000256" key="14">
    <source>
        <dbReference type="ARBA" id="ARBA00023034"/>
    </source>
</evidence>
<evidence type="ECO:0000256" key="2">
    <source>
        <dbReference type="ARBA" id="ARBA00004371"/>
    </source>
</evidence>
<evidence type="ECO:0000259" key="22">
    <source>
        <dbReference type="Pfam" id="PF04389"/>
    </source>
</evidence>
<dbReference type="PANTHER" id="PTHR12053">
    <property type="entry name" value="PROTEASE FAMILY M28 PLASMA GLUTAMATE CARBOXYPEPTIDASE-RELATED"/>
    <property type="match status" value="1"/>
</dbReference>
<evidence type="ECO:0000256" key="18">
    <source>
        <dbReference type="ARBA" id="ARBA00023228"/>
    </source>
</evidence>
<evidence type="ECO:0000256" key="9">
    <source>
        <dbReference type="ARBA" id="ARBA00022723"/>
    </source>
</evidence>
<comment type="subunit">
    <text evidence="19">Homodimer. The monomeric form is inactive while the homodimer is active.</text>
</comment>
<dbReference type="GO" id="GO:0046872">
    <property type="term" value="F:metal ion binding"/>
    <property type="evidence" value="ECO:0007669"/>
    <property type="project" value="UniProtKB-KW"/>
</dbReference>
<gene>
    <name evidence="23" type="ORF">METZ01_LOCUS126120</name>
</gene>
<name>A0A381Y841_9ZZZZ</name>
<evidence type="ECO:0000256" key="16">
    <source>
        <dbReference type="ARBA" id="ARBA00023145"/>
    </source>
</evidence>
<reference evidence="23" key="1">
    <citation type="submission" date="2018-05" db="EMBL/GenBank/DDBJ databases">
        <authorList>
            <person name="Lanie J.A."/>
            <person name="Ng W.-L."/>
            <person name="Kazmierczak K.M."/>
            <person name="Andrzejewski T.M."/>
            <person name="Davidsen T.M."/>
            <person name="Wayne K.J."/>
            <person name="Tettelin H."/>
            <person name="Glass J.I."/>
            <person name="Rusch D."/>
            <person name="Podicherti R."/>
            <person name="Tsui H.-C.T."/>
            <person name="Winkler M.E."/>
        </authorList>
    </citation>
    <scope>NUCLEOTIDE SEQUENCE</scope>
</reference>
<dbReference type="Gene3D" id="3.40.630.10">
    <property type="entry name" value="Zn peptidases"/>
    <property type="match status" value="1"/>
</dbReference>
<dbReference type="InterPro" id="IPR039866">
    <property type="entry name" value="CPQ"/>
</dbReference>
<dbReference type="AlphaFoldDB" id="A0A381Y841"/>
<evidence type="ECO:0000256" key="19">
    <source>
        <dbReference type="ARBA" id="ARBA00025833"/>
    </source>
</evidence>
<keyword evidence="6" id="KW-0964">Secreted</keyword>
<evidence type="ECO:0000256" key="13">
    <source>
        <dbReference type="ARBA" id="ARBA00022833"/>
    </source>
</evidence>
<evidence type="ECO:0000256" key="7">
    <source>
        <dbReference type="ARBA" id="ARBA00022645"/>
    </source>
</evidence>